<evidence type="ECO:0000313" key="2">
    <source>
        <dbReference type="EMBL" id="SHJ64481.1"/>
    </source>
</evidence>
<protein>
    <submittedName>
        <fullName evidence="2">SusE outer membrane protein</fullName>
    </submittedName>
</protein>
<keyword evidence="3" id="KW-1185">Reference proteome</keyword>
<organism evidence="2 3">
    <name type="scientific">Reichenbachiella agariperforans</name>
    <dbReference type="NCBI Taxonomy" id="156994"/>
    <lineage>
        <taxon>Bacteria</taxon>
        <taxon>Pseudomonadati</taxon>
        <taxon>Bacteroidota</taxon>
        <taxon>Cytophagia</taxon>
        <taxon>Cytophagales</taxon>
        <taxon>Reichenbachiellaceae</taxon>
        <taxon>Reichenbachiella</taxon>
    </lineage>
</organism>
<name>A0A1M6KZT3_REIAG</name>
<dbReference type="Gene3D" id="2.60.40.3620">
    <property type="match status" value="2"/>
</dbReference>
<dbReference type="Proteomes" id="UP000184474">
    <property type="component" value="Unassembled WGS sequence"/>
</dbReference>
<gene>
    <name evidence="2" type="ORF">SAMN04488028_101770</name>
</gene>
<proteinExistence type="predicted"/>
<evidence type="ECO:0000259" key="1">
    <source>
        <dbReference type="Pfam" id="PF14292"/>
    </source>
</evidence>
<dbReference type="Pfam" id="PF14292">
    <property type="entry name" value="SusE"/>
    <property type="match status" value="1"/>
</dbReference>
<dbReference type="InterPro" id="IPR025970">
    <property type="entry name" value="SusE"/>
</dbReference>
<dbReference type="STRING" id="156994.SAMN04488028_101770"/>
<evidence type="ECO:0000313" key="3">
    <source>
        <dbReference type="Proteomes" id="UP000184474"/>
    </source>
</evidence>
<reference evidence="3" key="1">
    <citation type="submission" date="2016-11" db="EMBL/GenBank/DDBJ databases">
        <authorList>
            <person name="Varghese N."/>
            <person name="Submissions S."/>
        </authorList>
    </citation>
    <scope>NUCLEOTIDE SEQUENCE [LARGE SCALE GENOMIC DNA]</scope>
    <source>
        <strain evidence="3">DSM 26134</strain>
    </source>
</reference>
<dbReference type="EMBL" id="FRAA01000001">
    <property type="protein sequence ID" value="SHJ64481.1"/>
    <property type="molecule type" value="Genomic_DNA"/>
</dbReference>
<accession>A0A1M6KZT3</accession>
<dbReference type="AlphaFoldDB" id="A0A1M6KZT3"/>
<sequence>MKNFIYITLTLLVGLGLVTGCEQEEAKKVVDLSGENSEAPMIENAATGSADLSMETSGDVFEVFNWTAADYGQAVAVGYVLKMDINSDFSTATNLITTEELTASVTVKQINDAAILLGAVTGEEIDIYIRVVSQINGVDESAIASSDVVRTVTPYEVIIDYPAIYVPGAYQGWSPGAENGRLYSYDFDAVYEGIIRVIDAANPTGDVSFKVTPQADWSPTAWGGTLTAAGTGYTGDLDASGGDYSVAAGVYAFKVDTEGMTIEMTKVDDWGIIGDATPGGWDNDTDLIYNGQLKVWEITVDLVVGGLKIRANDEWVSDYGDDEADGTLDAGGANISVTEAGSYTLQFDLEGLTYTMTKNEE</sequence>
<dbReference type="PROSITE" id="PS51257">
    <property type="entry name" value="PROKAR_LIPOPROTEIN"/>
    <property type="match status" value="1"/>
</dbReference>
<feature type="domain" description="SusE outer membrane protein" evidence="1">
    <location>
        <begin position="40"/>
        <end position="131"/>
    </location>
</feature>
<dbReference type="CDD" id="cd12956">
    <property type="entry name" value="CBM_SusE-F_like"/>
    <property type="match status" value="1"/>
</dbReference>
<dbReference type="RefSeq" id="WP_073119536.1">
    <property type="nucleotide sequence ID" value="NZ_FRAA01000001.1"/>
</dbReference>